<dbReference type="AlphaFoldDB" id="A0A4P7QI40"/>
<evidence type="ECO:0000256" key="1">
    <source>
        <dbReference type="ARBA" id="ARBA00004651"/>
    </source>
</evidence>
<keyword evidence="4 7" id="KW-0812">Transmembrane</keyword>
<dbReference type="InterPro" id="IPR007353">
    <property type="entry name" value="DUF421"/>
</dbReference>
<feature type="transmembrane region" description="Helical" evidence="7">
    <location>
        <begin position="20"/>
        <end position="40"/>
    </location>
</feature>
<evidence type="ECO:0000259" key="8">
    <source>
        <dbReference type="Pfam" id="PF04239"/>
    </source>
</evidence>
<reference evidence="9 10" key="1">
    <citation type="submission" date="2019-04" db="EMBL/GenBank/DDBJ databases">
        <title>Corynebacterium endometrii sp. nov., isolated from the uterus of a cow with endometritis.</title>
        <authorList>
            <person name="Ballas P."/>
            <person name="Ruckert C."/>
            <person name="Wagener K."/>
            <person name="Drillich M."/>
            <person name="Kaempfer P."/>
            <person name="Busse H.-J."/>
            <person name="Ehling-Schulz M."/>
        </authorList>
    </citation>
    <scope>NUCLEOTIDE SEQUENCE [LARGE SCALE GENOMIC DNA]</scope>
    <source>
        <strain evidence="9 10">LMM-1653</strain>
    </source>
</reference>
<evidence type="ECO:0000256" key="7">
    <source>
        <dbReference type="SAM" id="Phobius"/>
    </source>
</evidence>
<name>A0A4P7QI40_9CORY</name>
<organism evidence="9 10">
    <name type="scientific">Corynebacterium endometrii</name>
    <dbReference type="NCBI Taxonomy" id="2488819"/>
    <lineage>
        <taxon>Bacteria</taxon>
        <taxon>Bacillati</taxon>
        <taxon>Actinomycetota</taxon>
        <taxon>Actinomycetes</taxon>
        <taxon>Mycobacteriales</taxon>
        <taxon>Corynebacteriaceae</taxon>
        <taxon>Corynebacterium</taxon>
    </lineage>
</organism>
<proteinExistence type="inferred from homology"/>
<dbReference type="EMBL" id="CP039247">
    <property type="protein sequence ID" value="QCB28544.1"/>
    <property type="molecule type" value="Genomic_DNA"/>
</dbReference>
<feature type="transmembrane region" description="Helical" evidence="7">
    <location>
        <begin position="52"/>
        <end position="71"/>
    </location>
</feature>
<dbReference type="Gene3D" id="3.30.240.20">
    <property type="entry name" value="bsu07140 like domains"/>
    <property type="match status" value="1"/>
</dbReference>
<evidence type="ECO:0000256" key="6">
    <source>
        <dbReference type="ARBA" id="ARBA00023136"/>
    </source>
</evidence>
<dbReference type="Pfam" id="PF04239">
    <property type="entry name" value="DUF421"/>
    <property type="match status" value="1"/>
</dbReference>
<dbReference type="GO" id="GO:0005886">
    <property type="term" value="C:plasma membrane"/>
    <property type="evidence" value="ECO:0007669"/>
    <property type="project" value="UniProtKB-SubCell"/>
</dbReference>
<dbReference type="PANTHER" id="PTHR34582:SF6">
    <property type="entry name" value="UPF0702 TRANSMEMBRANE PROTEIN YCAP"/>
    <property type="match status" value="1"/>
</dbReference>
<dbReference type="InterPro" id="IPR023090">
    <property type="entry name" value="UPF0702_alpha/beta_dom_sf"/>
</dbReference>
<comment type="subcellular location">
    <subcellularLocation>
        <location evidence="1">Cell membrane</location>
        <topology evidence="1">Multi-pass membrane protein</topology>
    </subcellularLocation>
</comment>
<evidence type="ECO:0000256" key="4">
    <source>
        <dbReference type="ARBA" id="ARBA00022692"/>
    </source>
</evidence>
<feature type="transmembrane region" description="Helical" evidence="7">
    <location>
        <begin position="77"/>
        <end position="97"/>
    </location>
</feature>
<keyword evidence="10" id="KW-1185">Reference proteome</keyword>
<sequence>MDWSELFMESLRQQLLLEPYRVPVVIVSTVGIYIAFMVLVKIFGSRVLTSMTASDAVIIIMFGAVAGRVILGHPPTLMTGIIGLTVLMLLEAAFGTLRRFVGWSKFIDRRPVLLMYRGEPLKENMHFSHVSQGDIHSAIRKAGIARAEDVQVMILEPTGQISIIRTGQPLDPAVFSDVLGAEKLQRAIEG</sequence>
<dbReference type="Proteomes" id="UP000296352">
    <property type="component" value="Chromosome"/>
</dbReference>
<keyword evidence="3" id="KW-1003">Cell membrane</keyword>
<accession>A0A4P7QI40</accession>
<keyword evidence="5 7" id="KW-1133">Transmembrane helix</keyword>
<comment type="similarity">
    <text evidence="2">Belongs to the UPF0702 family.</text>
</comment>
<evidence type="ECO:0000256" key="3">
    <source>
        <dbReference type="ARBA" id="ARBA00022475"/>
    </source>
</evidence>
<evidence type="ECO:0000256" key="5">
    <source>
        <dbReference type="ARBA" id="ARBA00022989"/>
    </source>
</evidence>
<evidence type="ECO:0000313" key="10">
    <source>
        <dbReference type="Proteomes" id="UP000296352"/>
    </source>
</evidence>
<evidence type="ECO:0000256" key="2">
    <source>
        <dbReference type="ARBA" id="ARBA00006448"/>
    </source>
</evidence>
<keyword evidence="6 7" id="KW-0472">Membrane</keyword>
<gene>
    <name evidence="9" type="ORF">CENDO_06325</name>
</gene>
<evidence type="ECO:0000313" key="9">
    <source>
        <dbReference type="EMBL" id="QCB28544.1"/>
    </source>
</evidence>
<dbReference type="PANTHER" id="PTHR34582">
    <property type="entry name" value="UPF0702 TRANSMEMBRANE PROTEIN YCAP"/>
    <property type="match status" value="1"/>
</dbReference>
<feature type="domain" description="YetF C-terminal" evidence="8">
    <location>
        <begin position="104"/>
        <end position="168"/>
    </location>
</feature>
<protein>
    <recommendedName>
        <fullName evidence="8">YetF C-terminal domain-containing protein</fullName>
    </recommendedName>
</protein>
<dbReference type="KEGG" id="cee:CENDO_06325"/>